<evidence type="ECO:0000313" key="3">
    <source>
        <dbReference type="Proteomes" id="UP000660668"/>
    </source>
</evidence>
<dbReference type="EMBL" id="JADKPO010000001">
    <property type="protein sequence ID" value="MBF4766402.1"/>
    <property type="molecule type" value="Genomic_DNA"/>
</dbReference>
<accession>A0A930VKU9</accession>
<feature type="transmembrane region" description="Helical" evidence="1">
    <location>
        <begin position="12"/>
        <end position="42"/>
    </location>
</feature>
<dbReference type="RefSeq" id="WP_194694532.1">
    <property type="nucleotide sequence ID" value="NZ_JADKPO010000001.1"/>
</dbReference>
<keyword evidence="1" id="KW-0472">Membrane</keyword>
<protein>
    <submittedName>
        <fullName evidence="2">Uncharacterized protein</fullName>
    </submittedName>
</protein>
<keyword evidence="1" id="KW-1133">Transmembrane helix</keyword>
<name>A0A930VKU9_9ACTN</name>
<keyword evidence="3" id="KW-1185">Reference proteome</keyword>
<organism evidence="2 3">
    <name type="scientific">Nocardioides agariphilus</name>
    <dbReference type="NCBI Taxonomy" id="433664"/>
    <lineage>
        <taxon>Bacteria</taxon>
        <taxon>Bacillati</taxon>
        <taxon>Actinomycetota</taxon>
        <taxon>Actinomycetes</taxon>
        <taxon>Propionibacteriales</taxon>
        <taxon>Nocardioidaceae</taxon>
        <taxon>Nocardioides</taxon>
    </lineage>
</organism>
<sequence length="78" mass="7973">MMSIARWWQLAIGAAFGAMMAVQFPAAGIAVAIVLGCILAWASLTSDGDDTLTAMAAGCLTGVLGWELASLTIGLTWA</sequence>
<dbReference type="AlphaFoldDB" id="A0A930VKU9"/>
<gene>
    <name evidence="2" type="ORF">ISU10_01315</name>
</gene>
<reference evidence="2" key="1">
    <citation type="submission" date="2020-11" db="EMBL/GenBank/DDBJ databases">
        <title>Nocardioides cynanchi sp. nov., isolated from soil of rhizosphere of Cynanchum wilfordii.</title>
        <authorList>
            <person name="Lee J.-S."/>
            <person name="Suh M.K."/>
            <person name="Kim J.-S."/>
        </authorList>
    </citation>
    <scope>NUCLEOTIDE SEQUENCE</scope>
    <source>
        <strain evidence="2">KCTC 19276</strain>
    </source>
</reference>
<evidence type="ECO:0000313" key="2">
    <source>
        <dbReference type="EMBL" id="MBF4766402.1"/>
    </source>
</evidence>
<feature type="transmembrane region" description="Helical" evidence="1">
    <location>
        <begin position="54"/>
        <end position="77"/>
    </location>
</feature>
<proteinExistence type="predicted"/>
<comment type="caution">
    <text evidence="2">The sequence shown here is derived from an EMBL/GenBank/DDBJ whole genome shotgun (WGS) entry which is preliminary data.</text>
</comment>
<evidence type="ECO:0000256" key="1">
    <source>
        <dbReference type="SAM" id="Phobius"/>
    </source>
</evidence>
<dbReference type="Proteomes" id="UP000660668">
    <property type="component" value="Unassembled WGS sequence"/>
</dbReference>
<keyword evidence="1" id="KW-0812">Transmembrane</keyword>